<feature type="compositionally biased region" description="Basic and acidic residues" evidence="5">
    <location>
        <begin position="312"/>
        <end position="328"/>
    </location>
</feature>
<evidence type="ECO:0000313" key="8">
    <source>
        <dbReference type="Proteomes" id="UP000192582"/>
    </source>
</evidence>
<name>A0A1W1UZ71_9DEIO</name>
<dbReference type="STRING" id="695939.SAMN00790413_03642"/>
<keyword evidence="8" id="KW-1185">Reference proteome</keyword>
<dbReference type="EMBL" id="FWWU01000008">
    <property type="protein sequence ID" value="SMB86014.1"/>
    <property type="molecule type" value="Genomic_DNA"/>
</dbReference>
<sequence length="353" mass="38507">MPPTPVVVIGGSAGALNPLREIASGLPHDFPAAVLVVIHIPPDYPSQLPDILSRSGPLPAQHAQHGEPLLPGHIYVAPPDHHLLVGLDHLRLSRGPKENRSRPSIDVLFRSAAYAHRATVIGVLLSGMLDDGTSGLWTIKQLGGRAIVQHPEDAEFDSMPLNALRTVRVDFMVHPSSIAPTLQRLLKEPVPPQEEPSMNAEERQRLEMEIGIAGEDNAFEAGLLTHASPSTFTCPECHGVLMRLKEGNLVRFRCHTGHAYTAITLLGELRASVEASLWNAARTLDEDVMLLEHLAQHHEEAGQAEQAHAYREEAREARARGSRVRQDALRTGQLGQARLSKLTHGRDPGRQGT</sequence>
<dbReference type="PANTHER" id="PTHR42872">
    <property type="entry name" value="PROTEIN-GLUTAMATE METHYLESTERASE/PROTEIN-GLUTAMINE GLUTAMINASE"/>
    <property type="match status" value="1"/>
</dbReference>
<dbReference type="PANTHER" id="PTHR42872:SF6">
    <property type="entry name" value="PROTEIN-GLUTAMATE METHYLESTERASE_PROTEIN-GLUTAMINE GLUTAMINASE"/>
    <property type="match status" value="1"/>
</dbReference>
<evidence type="ECO:0000256" key="5">
    <source>
        <dbReference type="SAM" id="MobiDB-lite"/>
    </source>
</evidence>
<keyword evidence="1 4" id="KW-0378">Hydrolase</keyword>
<feature type="active site" evidence="4">
    <location>
        <position position="131"/>
    </location>
</feature>
<gene>
    <name evidence="7" type="ORF">SAMN00790413_03642</name>
</gene>
<dbReference type="InterPro" id="IPR035909">
    <property type="entry name" value="CheB_C"/>
</dbReference>
<dbReference type="PROSITE" id="PS50122">
    <property type="entry name" value="CHEB"/>
    <property type="match status" value="1"/>
</dbReference>
<evidence type="ECO:0000259" key="6">
    <source>
        <dbReference type="PROSITE" id="PS50122"/>
    </source>
</evidence>
<evidence type="ECO:0000313" key="7">
    <source>
        <dbReference type="EMBL" id="SMB86014.1"/>
    </source>
</evidence>
<evidence type="ECO:0000256" key="1">
    <source>
        <dbReference type="ARBA" id="ARBA00022801"/>
    </source>
</evidence>
<feature type="compositionally biased region" description="Basic and acidic residues" evidence="5">
    <location>
        <begin position="344"/>
        <end position="353"/>
    </location>
</feature>
<feature type="active site" evidence="4">
    <location>
        <position position="12"/>
    </location>
</feature>
<dbReference type="RefSeq" id="WP_245808273.1">
    <property type="nucleotide sequence ID" value="NZ_FWWU01000008.1"/>
</dbReference>
<feature type="domain" description="CheB-type methylesterase" evidence="6">
    <location>
        <begin position="1"/>
        <end position="189"/>
    </location>
</feature>
<dbReference type="AlphaFoldDB" id="A0A1W1UZ71"/>
<protein>
    <recommendedName>
        <fullName evidence="2">protein-glutamate methylesterase</fullName>
        <ecNumber evidence="2">3.1.1.61</ecNumber>
    </recommendedName>
</protein>
<dbReference type="PIRSF" id="PIRSF036461">
    <property type="entry name" value="Chmtx_methlestr"/>
    <property type="match status" value="1"/>
</dbReference>
<dbReference type="GO" id="GO:0006935">
    <property type="term" value="P:chemotaxis"/>
    <property type="evidence" value="ECO:0007669"/>
    <property type="project" value="UniProtKB-UniRule"/>
</dbReference>
<dbReference type="CDD" id="cd16433">
    <property type="entry name" value="CheB"/>
    <property type="match status" value="1"/>
</dbReference>
<feature type="active site" evidence="4">
    <location>
        <position position="39"/>
    </location>
</feature>
<organism evidence="7 8">
    <name type="scientific">Deinococcus hopiensis KR-140</name>
    <dbReference type="NCBI Taxonomy" id="695939"/>
    <lineage>
        <taxon>Bacteria</taxon>
        <taxon>Thermotogati</taxon>
        <taxon>Deinococcota</taxon>
        <taxon>Deinococci</taxon>
        <taxon>Deinococcales</taxon>
        <taxon>Deinococcaceae</taxon>
        <taxon>Deinococcus</taxon>
    </lineage>
</organism>
<accession>A0A1W1UZ71</accession>
<feature type="region of interest" description="Disordered" evidence="5">
    <location>
        <begin position="312"/>
        <end position="353"/>
    </location>
</feature>
<dbReference type="GO" id="GO:0000156">
    <property type="term" value="F:phosphorelay response regulator activity"/>
    <property type="evidence" value="ECO:0007669"/>
    <property type="project" value="InterPro"/>
</dbReference>
<comment type="catalytic activity">
    <reaction evidence="3">
        <text>[protein]-L-glutamate 5-O-methyl ester + H2O = L-glutamyl-[protein] + methanol + H(+)</text>
        <dbReference type="Rhea" id="RHEA:23236"/>
        <dbReference type="Rhea" id="RHEA-COMP:10208"/>
        <dbReference type="Rhea" id="RHEA-COMP:10311"/>
        <dbReference type="ChEBI" id="CHEBI:15377"/>
        <dbReference type="ChEBI" id="CHEBI:15378"/>
        <dbReference type="ChEBI" id="CHEBI:17790"/>
        <dbReference type="ChEBI" id="CHEBI:29973"/>
        <dbReference type="ChEBI" id="CHEBI:82795"/>
        <dbReference type="EC" id="3.1.1.61"/>
    </reaction>
</comment>
<reference evidence="7 8" key="1">
    <citation type="submission" date="2017-04" db="EMBL/GenBank/DDBJ databases">
        <authorList>
            <person name="Afonso C.L."/>
            <person name="Miller P.J."/>
            <person name="Scott M.A."/>
            <person name="Spackman E."/>
            <person name="Goraichik I."/>
            <person name="Dimitrov K.M."/>
            <person name="Suarez D.L."/>
            <person name="Swayne D.E."/>
        </authorList>
    </citation>
    <scope>NUCLEOTIDE SEQUENCE [LARGE SCALE GENOMIC DNA]</scope>
    <source>
        <strain evidence="7 8">KR-140</strain>
    </source>
</reference>
<dbReference type="GO" id="GO:0008984">
    <property type="term" value="F:protein-glutamate methylesterase activity"/>
    <property type="evidence" value="ECO:0007669"/>
    <property type="project" value="UniProtKB-EC"/>
</dbReference>
<dbReference type="Gene3D" id="3.40.50.180">
    <property type="entry name" value="Methylesterase CheB, C-terminal domain"/>
    <property type="match status" value="1"/>
</dbReference>
<dbReference type="Proteomes" id="UP000192582">
    <property type="component" value="Unassembled WGS sequence"/>
</dbReference>
<evidence type="ECO:0000256" key="3">
    <source>
        <dbReference type="ARBA" id="ARBA00048267"/>
    </source>
</evidence>
<proteinExistence type="predicted"/>
<dbReference type="InterPro" id="IPR011247">
    <property type="entry name" value="Chemotax_prot-Glu_Me-esterase"/>
</dbReference>
<keyword evidence="4" id="KW-0145">Chemotaxis</keyword>
<dbReference type="SUPFAM" id="SSF52738">
    <property type="entry name" value="Methylesterase CheB, C-terminal domain"/>
    <property type="match status" value="1"/>
</dbReference>
<dbReference type="InterPro" id="IPR000673">
    <property type="entry name" value="Sig_transdc_resp-reg_Me-estase"/>
</dbReference>
<evidence type="ECO:0000256" key="4">
    <source>
        <dbReference type="PROSITE-ProRule" id="PRU00050"/>
    </source>
</evidence>
<dbReference type="EC" id="3.1.1.61" evidence="2"/>
<dbReference type="GO" id="GO:0005737">
    <property type="term" value="C:cytoplasm"/>
    <property type="evidence" value="ECO:0007669"/>
    <property type="project" value="InterPro"/>
</dbReference>
<evidence type="ECO:0000256" key="2">
    <source>
        <dbReference type="ARBA" id="ARBA00039140"/>
    </source>
</evidence>
<dbReference type="Pfam" id="PF01339">
    <property type="entry name" value="CheB_methylest"/>
    <property type="match status" value="1"/>
</dbReference>